<dbReference type="EMBL" id="JAIQCJ010001017">
    <property type="protein sequence ID" value="KAJ8793096.1"/>
    <property type="molecule type" value="Genomic_DNA"/>
</dbReference>
<keyword evidence="3" id="KW-1185">Reference proteome</keyword>
<dbReference type="PANTHER" id="PTHR46725:SF1">
    <property type="entry name" value="COILED-COIL DOMAIN-CONTAINING PROTEIN 57"/>
    <property type="match status" value="1"/>
</dbReference>
<dbReference type="GO" id="GO:0060271">
    <property type="term" value="P:cilium assembly"/>
    <property type="evidence" value="ECO:0007669"/>
    <property type="project" value="TreeGrafter"/>
</dbReference>
<gene>
    <name evidence="2" type="ORF">J1605_003773</name>
</gene>
<dbReference type="GO" id="GO:0007020">
    <property type="term" value="P:microtubule nucleation"/>
    <property type="evidence" value="ECO:0007669"/>
    <property type="project" value="TreeGrafter"/>
</dbReference>
<protein>
    <recommendedName>
        <fullName evidence="4">Centromere protein Q</fullName>
    </recommendedName>
</protein>
<dbReference type="GO" id="GO:0005876">
    <property type="term" value="C:spindle microtubule"/>
    <property type="evidence" value="ECO:0007669"/>
    <property type="project" value="TreeGrafter"/>
</dbReference>
<dbReference type="GO" id="GO:0045931">
    <property type="term" value="P:positive regulation of mitotic cell cycle"/>
    <property type="evidence" value="ECO:0007669"/>
    <property type="project" value="TreeGrafter"/>
</dbReference>
<sequence length="163" mass="18299">MDTIQRELPHELDQVHLEVLQLRKQVAEIEKHLRSARKEGRDASGRQQLHASDAEAVGGEGPAHGGPAGTEDQEAQPPQALSVPRLQRKLKEAARKILRLRLEKEQLLELGNQLRAELGHLTGLLPVPPSIRESRKSLVTNFAAFSESWSDLSSRTFHTWCFH</sequence>
<organism evidence="2 3">
    <name type="scientific">Eschrichtius robustus</name>
    <name type="common">California gray whale</name>
    <name type="synonym">Eschrichtius gibbosus</name>
    <dbReference type="NCBI Taxonomy" id="9764"/>
    <lineage>
        <taxon>Eukaryota</taxon>
        <taxon>Metazoa</taxon>
        <taxon>Chordata</taxon>
        <taxon>Craniata</taxon>
        <taxon>Vertebrata</taxon>
        <taxon>Euteleostomi</taxon>
        <taxon>Mammalia</taxon>
        <taxon>Eutheria</taxon>
        <taxon>Laurasiatheria</taxon>
        <taxon>Artiodactyla</taxon>
        <taxon>Whippomorpha</taxon>
        <taxon>Cetacea</taxon>
        <taxon>Mysticeti</taxon>
        <taxon>Eschrichtiidae</taxon>
        <taxon>Eschrichtius</taxon>
    </lineage>
</organism>
<dbReference type="GO" id="GO:0034451">
    <property type="term" value="C:centriolar satellite"/>
    <property type="evidence" value="ECO:0007669"/>
    <property type="project" value="TreeGrafter"/>
</dbReference>
<dbReference type="InterPro" id="IPR042481">
    <property type="entry name" value="CCDC57"/>
</dbReference>
<feature type="region of interest" description="Disordered" evidence="1">
    <location>
        <begin position="33"/>
        <end position="85"/>
    </location>
</feature>
<feature type="compositionally biased region" description="Basic and acidic residues" evidence="1">
    <location>
        <begin position="33"/>
        <end position="44"/>
    </location>
</feature>
<dbReference type="GO" id="GO:0005814">
    <property type="term" value="C:centriole"/>
    <property type="evidence" value="ECO:0007669"/>
    <property type="project" value="TreeGrafter"/>
</dbReference>
<proteinExistence type="predicted"/>
<dbReference type="GO" id="GO:0007099">
    <property type="term" value="P:centriole replication"/>
    <property type="evidence" value="ECO:0007669"/>
    <property type="project" value="TreeGrafter"/>
</dbReference>
<name>A0AB34HN42_ESCRO</name>
<comment type="caution">
    <text evidence="2">The sequence shown here is derived from an EMBL/GenBank/DDBJ whole genome shotgun (WGS) entry which is preliminary data.</text>
</comment>
<evidence type="ECO:0000313" key="2">
    <source>
        <dbReference type="EMBL" id="KAJ8793096.1"/>
    </source>
</evidence>
<dbReference type="PANTHER" id="PTHR46725">
    <property type="entry name" value="COILED-COIL DOMAIN-CONTAINING PROTEIN 57"/>
    <property type="match status" value="1"/>
</dbReference>
<accession>A0AB34HN42</accession>
<evidence type="ECO:0000256" key="1">
    <source>
        <dbReference type="SAM" id="MobiDB-lite"/>
    </source>
</evidence>
<dbReference type="Proteomes" id="UP001159641">
    <property type="component" value="Unassembled WGS sequence"/>
</dbReference>
<evidence type="ECO:0008006" key="4">
    <source>
        <dbReference type="Google" id="ProtNLM"/>
    </source>
</evidence>
<dbReference type="AlphaFoldDB" id="A0AB34HN42"/>
<evidence type="ECO:0000313" key="3">
    <source>
        <dbReference type="Proteomes" id="UP001159641"/>
    </source>
</evidence>
<feature type="compositionally biased region" description="Gly residues" evidence="1">
    <location>
        <begin position="58"/>
        <end position="68"/>
    </location>
</feature>
<reference evidence="2 3" key="1">
    <citation type="submission" date="2022-11" db="EMBL/GenBank/DDBJ databases">
        <title>Whole genome sequence of Eschrichtius robustus ER-17-0199.</title>
        <authorList>
            <person name="Bruniche-Olsen A."/>
            <person name="Black A.N."/>
            <person name="Fields C.J."/>
            <person name="Walden K."/>
            <person name="Dewoody J.A."/>
        </authorList>
    </citation>
    <scope>NUCLEOTIDE SEQUENCE [LARGE SCALE GENOMIC DNA]</scope>
    <source>
        <strain evidence="2">ER-17-0199</strain>
        <tissue evidence="2">Blubber</tissue>
    </source>
</reference>